<dbReference type="InterPro" id="IPR011990">
    <property type="entry name" value="TPR-like_helical_dom_sf"/>
</dbReference>
<dbReference type="SUPFAM" id="SSF46894">
    <property type="entry name" value="C-terminal effector domain of the bipartite response regulators"/>
    <property type="match status" value="1"/>
</dbReference>
<dbReference type="GO" id="GO:0003677">
    <property type="term" value="F:DNA binding"/>
    <property type="evidence" value="ECO:0007669"/>
    <property type="project" value="UniProtKB-UniRule"/>
</dbReference>
<comment type="caution">
    <text evidence="9">The sequence shown here is derived from an EMBL/GenBank/DDBJ whole genome shotgun (WGS) entry which is preliminary data.</text>
</comment>
<dbReference type="Gene3D" id="3.40.50.300">
    <property type="entry name" value="P-loop containing nucleotide triphosphate hydrolases"/>
    <property type="match status" value="1"/>
</dbReference>
<dbReference type="InterPro" id="IPR016032">
    <property type="entry name" value="Sig_transdc_resp-reg_C-effctor"/>
</dbReference>
<dbReference type="InterPro" id="IPR051677">
    <property type="entry name" value="AfsR-DnrI-RedD_regulator"/>
</dbReference>
<feature type="domain" description="OmpR/PhoB-type" evidence="8">
    <location>
        <begin position="1"/>
        <end position="97"/>
    </location>
</feature>
<evidence type="ECO:0000256" key="5">
    <source>
        <dbReference type="PROSITE-ProRule" id="PRU00339"/>
    </source>
</evidence>
<dbReference type="EMBL" id="JACHJB010000005">
    <property type="protein sequence ID" value="MBB6352166.1"/>
    <property type="molecule type" value="Genomic_DNA"/>
</dbReference>
<dbReference type="InterPro" id="IPR027417">
    <property type="entry name" value="P-loop_NTPase"/>
</dbReference>
<evidence type="ECO:0000259" key="8">
    <source>
        <dbReference type="PROSITE" id="PS51755"/>
    </source>
</evidence>
<evidence type="ECO:0000256" key="3">
    <source>
        <dbReference type="ARBA" id="ARBA00023125"/>
    </source>
</evidence>
<dbReference type="PANTHER" id="PTHR35807">
    <property type="entry name" value="TRANSCRIPTIONAL REGULATOR REDD-RELATED"/>
    <property type="match status" value="1"/>
</dbReference>
<evidence type="ECO:0000256" key="7">
    <source>
        <dbReference type="SAM" id="MobiDB-lite"/>
    </source>
</evidence>
<evidence type="ECO:0000256" key="1">
    <source>
        <dbReference type="ARBA" id="ARBA00005820"/>
    </source>
</evidence>
<proteinExistence type="inferred from homology"/>
<sequence>MGMRFGLLGAFEVTRDGVPVAVPAVKQRIALATLLLRANQHVSFDQLAERMWDGREAPDDARAAVQTHIARLRRTLLDRGARPRLIHTREEGYSIELATDDLDVTAFLDLVGRAERAGRAGDVTAEESLLRRALALWRGPALVDVPSDALHRDHVPALDERRARALERRFDLGLRAGLHDELVVELKDATAAHPLRERLWAQLMLALHRSGRQAEALQSYRAVSRLLREELGVDPGEELLRLYREILAGAPGPSPSPSPSLSPEGPTSPSAAATPADPTRPDTAASPAGPARPDTAAPPGPGPRPRQLPAGIAPFTGRLAQLAALDELLSEAGGGAPRPVVIDGTGGVGKTALAVHWSRLVQDRFPDGQLYLDLRGFGPGAPLDPAAALETLLRALDVPAERIPAEPDARSALWRSELAGRRLLILLDNARDEASVRPLLPGGRSLVLITSRNQLRGLAAREGAHRVTVGVFSPEETHALLSSVLDADRLRADPRAEAELGELCARLPLALRIAAANLGADPHLSLADYVTELREGNRLCALEAGDDQAAAMRATFELSYTALPERGRRLFRLLGLVPGGSFTPGATAALAGCPTAEARQELTRLAASHLIHADGPGRYCFHDLLRLYAADRAAADEEPVELRRARRRLQDWYLRSATAAARLLHPHWVRLPPAPPEPGVTPVAFGGEESAAAWLDAEHANLVAMIRDVRAHGPGEPAWRLTDALRGHFWMSRRMDDWLGCAAVALSAARAEGDPAAQAVIQLSLANAHMHQDRLEQATALYTRALSLTEEARWLDCRASALGGLALARLRLGYPRQAVEPLEEALALSRRTGNARGQEAYLNNLAHTHRQLGRLEQALDHLRPILDAATDNPVIACNVGEVCHSLGRLGEAAGHLTRGVSLSRQSGDRAMEAECLIVLAAVHHDLGHDAEALLLGGEALAMSRDLGDRILQAGALNVLGAVHHGHGRHREALEVHQQALQATKQGGNRYPEVVSLIGLAGAARALGRLEDAAAHAERARATASDRSFRMLEGLALTAVAQTWLARGAASEAAAQARLAVAAHRESGHRLGEARALRVLCDALCEEEGVAAAVPYRRTALLLFSEIGSREAGSPTPATASGGHPAGQVCDLESLCGE</sequence>
<evidence type="ECO:0000313" key="10">
    <source>
        <dbReference type="Proteomes" id="UP000583800"/>
    </source>
</evidence>
<gene>
    <name evidence="9" type="ORF">FHU36_008762</name>
</gene>
<feature type="region of interest" description="Disordered" evidence="7">
    <location>
        <begin position="250"/>
        <end position="311"/>
    </location>
</feature>
<dbReference type="GO" id="GO:0000160">
    <property type="term" value="P:phosphorelay signal transduction system"/>
    <property type="evidence" value="ECO:0007669"/>
    <property type="project" value="InterPro"/>
</dbReference>
<evidence type="ECO:0000256" key="6">
    <source>
        <dbReference type="PROSITE-ProRule" id="PRU01091"/>
    </source>
</evidence>
<keyword evidence="10" id="KW-1185">Reference proteome</keyword>
<dbReference type="SMART" id="SM00862">
    <property type="entry name" value="Trans_reg_C"/>
    <property type="match status" value="1"/>
</dbReference>
<keyword evidence="3 6" id="KW-0238">DNA-binding</keyword>
<accession>A0A7X0CDY0</accession>
<protein>
    <submittedName>
        <fullName evidence="9">DNA-binding SARP family transcriptional activator</fullName>
    </submittedName>
</protein>
<dbReference type="Pfam" id="PF00486">
    <property type="entry name" value="Trans_reg_C"/>
    <property type="match status" value="1"/>
</dbReference>
<name>A0A7X0CDY0_9ACTN</name>
<evidence type="ECO:0000313" key="9">
    <source>
        <dbReference type="EMBL" id="MBB6352166.1"/>
    </source>
</evidence>
<dbReference type="Pfam" id="PF03704">
    <property type="entry name" value="BTAD"/>
    <property type="match status" value="1"/>
</dbReference>
<dbReference type="Proteomes" id="UP000583800">
    <property type="component" value="Unassembled WGS sequence"/>
</dbReference>
<keyword evidence="4" id="KW-0804">Transcription</keyword>
<evidence type="ECO:0000256" key="2">
    <source>
        <dbReference type="ARBA" id="ARBA00023015"/>
    </source>
</evidence>
<dbReference type="SUPFAM" id="SSF48452">
    <property type="entry name" value="TPR-like"/>
    <property type="match status" value="3"/>
</dbReference>
<dbReference type="PRINTS" id="PR00364">
    <property type="entry name" value="DISEASERSIST"/>
</dbReference>
<dbReference type="CDD" id="cd15831">
    <property type="entry name" value="BTAD"/>
    <property type="match status" value="1"/>
</dbReference>
<dbReference type="PROSITE" id="PS50005">
    <property type="entry name" value="TPR"/>
    <property type="match status" value="1"/>
</dbReference>
<dbReference type="Gene3D" id="1.25.40.10">
    <property type="entry name" value="Tetratricopeptide repeat domain"/>
    <property type="match status" value="3"/>
</dbReference>
<dbReference type="Pfam" id="PF13374">
    <property type="entry name" value="TPR_10"/>
    <property type="match status" value="1"/>
</dbReference>
<evidence type="ECO:0000256" key="4">
    <source>
        <dbReference type="ARBA" id="ARBA00023163"/>
    </source>
</evidence>
<reference evidence="9 10" key="1">
    <citation type="submission" date="2020-08" db="EMBL/GenBank/DDBJ databases">
        <title>Sequencing the genomes of 1000 actinobacteria strains.</title>
        <authorList>
            <person name="Klenk H.-P."/>
        </authorList>
    </citation>
    <scope>NUCLEOTIDE SEQUENCE [LARGE SCALE GENOMIC DNA]</scope>
    <source>
        <strain evidence="9 10">DSM 45913</strain>
    </source>
</reference>
<feature type="repeat" description="TPR" evidence="5">
    <location>
        <begin position="759"/>
        <end position="792"/>
    </location>
</feature>
<keyword evidence="2" id="KW-0805">Transcription regulation</keyword>
<dbReference type="Pfam" id="PF13424">
    <property type="entry name" value="TPR_12"/>
    <property type="match status" value="2"/>
</dbReference>
<dbReference type="SUPFAM" id="SSF52540">
    <property type="entry name" value="P-loop containing nucleoside triphosphate hydrolases"/>
    <property type="match status" value="1"/>
</dbReference>
<feature type="compositionally biased region" description="Pro residues" evidence="7">
    <location>
        <begin position="296"/>
        <end position="306"/>
    </location>
</feature>
<organism evidence="9 10">
    <name type="scientific">Nonomuraea muscovyensis</name>
    <dbReference type="NCBI Taxonomy" id="1124761"/>
    <lineage>
        <taxon>Bacteria</taxon>
        <taxon>Bacillati</taxon>
        <taxon>Actinomycetota</taxon>
        <taxon>Actinomycetes</taxon>
        <taxon>Streptosporangiales</taxon>
        <taxon>Streptosporangiaceae</taxon>
        <taxon>Nonomuraea</taxon>
    </lineage>
</organism>
<dbReference type="RefSeq" id="WP_185089905.1">
    <property type="nucleotide sequence ID" value="NZ_JACHJB010000005.1"/>
</dbReference>
<dbReference type="Gene3D" id="1.10.10.10">
    <property type="entry name" value="Winged helix-like DNA-binding domain superfamily/Winged helix DNA-binding domain"/>
    <property type="match status" value="1"/>
</dbReference>
<dbReference type="InterPro" id="IPR005158">
    <property type="entry name" value="BTAD"/>
</dbReference>
<dbReference type="PROSITE" id="PS51755">
    <property type="entry name" value="OMPR_PHOB"/>
    <property type="match status" value="1"/>
</dbReference>
<dbReference type="InterPro" id="IPR001867">
    <property type="entry name" value="OmpR/PhoB-type_DNA-bd"/>
</dbReference>
<dbReference type="PANTHER" id="PTHR35807:SF1">
    <property type="entry name" value="TRANSCRIPTIONAL REGULATOR REDD"/>
    <property type="match status" value="1"/>
</dbReference>
<dbReference type="InterPro" id="IPR019734">
    <property type="entry name" value="TPR_rpt"/>
</dbReference>
<dbReference type="CDD" id="cd00383">
    <property type="entry name" value="trans_reg_C"/>
    <property type="match status" value="1"/>
</dbReference>
<keyword evidence="5" id="KW-0802">TPR repeat</keyword>
<dbReference type="SMART" id="SM00028">
    <property type="entry name" value="TPR"/>
    <property type="match status" value="8"/>
</dbReference>
<feature type="compositionally biased region" description="Low complexity" evidence="7">
    <location>
        <begin position="261"/>
        <end position="295"/>
    </location>
</feature>
<comment type="similarity">
    <text evidence="1">Belongs to the AfsR/DnrI/RedD regulatory family.</text>
</comment>
<dbReference type="GO" id="GO:0006355">
    <property type="term" value="P:regulation of DNA-templated transcription"/>
    <property type="evidence" value="ECO:0007669"/>
    <property type="project" value="InterPro"/>
</dbReference>
<dbReference type="AlphaFoldDB" id="A0A7X0CDY0"/>
<dbReference type="SMART" id="SM01043">
    <property type="entry name" value="BTAD"/>
    <property type="match status" value="1"/>
</dbReference>
<feature type="DNA-binding region" description="OmpR/PhoB-type" evidence="6">
    <location>
        <begin position="1"/>
        <end position="97"/>
    </location>
</feature>
<dbReference type="InterPro" id="IPR036388">
    <property type="entry name" value="WH-like_DNA-bd_sf"/>
</dbReference>